<comment type="cofactor">
    <cofactor evidence="3">
        <name>FAD</name>
        <dbReference type="ChEBI" id="CHEBI:57692"/>
    </cofactor>
</comment>
<evidence type="ECO:0000313" key="23">
    <source>
        <dbReference type="EMBL" id="EYF02711.1"/>
    </source>
</evidence>
<protein>
    <recommendedName>
        <fullName evidence="19">Glutamate synthase [NADPH] large chain</fullName>
        <ecNumber evidence="5">1.4.1.13</ecNumber>
    </recommendedName>
    <alternativeName>
        <fullName evidence="20">Glutamate synthase subunit alpha</fullName>
    </alternativeName>
</protein>
<evidence type="ECO:0000256" key="11">
    <source>
        <dbReference type="ARBA" id="ARBA00022962"/>
    </source>
</evidence>
<keyword evidence="11" id="KW-0315">Glutamine amidotransferase</keyword>
<evidence type="ECO:0000256" key="7">
    <source>
        <dbReference type="ARBA" id="ARBA00022630"/>
    </source>
</evidence>
<dbReference type="Proteomes" id="UP000019678">
    <property type="component" value="Unassembled WGS sequence"/>
</dbReference>
<keyword evidence="16" id="KW-0003">3Fe-4S</keyword>
<dbReference type="CDD" id="cd00982">
    <property type="entry name" value="gltB_C"/>
    <property type="match status" value="1"/>
</dbReference>
<dbReference type="GO" id="GO:0004355">
    <property type="term" value="F:glutamate synthase (NADPH) activity"/>
    <property type="evidence" value="ECO:0007669"/>
    <property type="project" value="UniProtKB-EC"/>
</dbReference>
<dbReference type="GO" id="GO:0019676">
    <property type="term" value="P:ammonia assimilation cycle"/>
    <property type="evidence" value="ECO:0007669"/>
    <property type="project" value="TreeGrafter"/>
</dbReference>
<evidence type="ECO:0000256" key="20">
    <source>
        <dbReference type="ARBA" id="ARBA00079921"/>
    </source>
</evidence>
<dbReference type="PANTHER" id="PTHR11938:SF133">
    <property type="entry name" value="GLUTAMATE SYNTHASE (NADH)"/>
    <property type="match status" value="1"/>
</dbReference>
<reference evidence="23 24" key="1">
    <citation type="submission" date="2013-05" db="EMBL/GenBank/DDBJ databases">
        <title>Genome assembly of Chondromyces apiculatus DSM 436.</title>
        <authorList>
            <person name="Sharma G."/>
            <person name="Khatri I."/>
            <person name="Kaur C."/>
            <person name="Mayilraj S."/>
            <person name="Subramanian S."/>
        </authorList>
    </citation>
    <scope>NUCLEOTIDE SEQUENCE [LARGE SCALE GENOMIC DNA]</scope>
    <source>
        <strain evidence="23 24">DSM 436</strain>
    </source>
</reference>
<dbReference type="InterPro" id="IPR013785">
    <property type="entry name" value="Aldolase_TIM"/>
</dbReference>
<comment type="cofactor">
    <cofactor evidence="1">
        <name>FMN</name>
        <dbReference type="ChEBI" id="CHEBI:58210"/>
    </cofactor>
</comment>
<evidence type="ECO:0000256" key="9">
    <source>
        <dbReference type="ARBA" id="ARBA00022723"/>
    </source>
</evidence>
<organism evidence="23 24">
    <name type="scientific">Chondromyces apiculatus DSM 436</name>
    <dbReference type="NCBI Taxonomy" id="1192034"/>
    <lineage>
        <taxon>Bacteria</taxon>
        <taxon>Pseudomonadati</taxon>
        <taxon>Myxococcota</taxon>
        <taxon>Polyangia</taxon>
        <taxon>Polyangiales</taxon>
        <taxon>Polyangiaceae</taxon>
        <taxon>Chondromyces</taxon>
    </lineage>
</organism>
<keyword evidence="6" id="KW-0028">Amino-acid biosynthesis</keyword>
<dbReference type="eggNOG" id="COG0067">
    <property type="taxonomic scope" value="Bacteria"/>
</dbReference>
<name>A0A017T2D6_9BACT</name>
<evidence type="ECO:0000256" key="1">
    <source>
        <dbReference type="ARBA" id="ARBA00001917"/>
    </source>
</evidence>
<dbReference type="InterPro" id="IPR017932">
    <property type="entry name" value="GATase_2_dom"/>
</dbReference>
<evidence type="ECO:0000256" key="19">
    <source>
        <dbReference type="ARBA" id="ARBA00072108"/>
    </source>
</evidence>
<feature type="compositionally biased region" description="Basic and acidic residues" evidence="21">
    <location>
        <begin position="1535"/>
        <end position="1544"/>
    </location>
</feature>
<dbReference type="SUPFAM" id="SSF51395">
    <property type="entry name" value="FMN-linked oxidoreductases"/>
    <property type="match status" value="1"/>
</dbReference>
<dbReference type="Gene3D" id="2.160.20.60">
    <property type="entry name" value="Glutamate synthase, alpha subunit, C-terminal domain"/>
    <property type="match status" value="1"/>
</dbReference>
<comment type="caution">
    <text evidence="23">The sequence shown here is derived from an EMBL/GenBank/DDBJ whole genome shotgun (WGS) entry which is preliminary data.</text>
</comment>
<dbReference type="SUPFAM" id="SSF69336">
    <property type="entry name" value="Alpha subunit of glutamate synthase, C-terminal domain"/>
    <property type="match status" value="1"/>
</dbReference>
<dbReference type="InterPro" id="IPR036485">
    <property type="entry name" value="Glu_synth_asu_C_sf"/>
</dbReference>
<evidence type="ECO:0000256" key="18">
    <source>
        <dbReference type="ARBA" id="ARBA00048151"/>
    </source>
</evidence>
<evidence type="ECO:0000256" key="4">
    <source>
        <dbReference type="ARBA" id="ARBA00009716"/>
    </source>
</evidence>
<dbReference type="FunFam" id="3.20.20.70:FF:000031">
    <property type="entry name" value="Glutamate synthase 1 [NADH]"/>
    <property type="match status" value="1"/>
</dbReference>
<dbReference type="FunFam" id="2.160.20.60:FF:000001">
    <property type="entry name" value="Glutamate synthase, large subunit"/>
    <property type="match status" value="1"/>
</dbReference>
<proteinExistence type="inferred from homology"/>
<dbReference type="PROSITE" id="PS51278">
    <property type="entry name" value="GATASE_TYPE_2"/>
    <property type="match status" value="1"/>
</dbReference>
<evidence type="ECO:0000256" key="12">
    <source>
        <dbReference type="ARBA" id="ARBA00023002"/>
    </source>
</evidence>
<dbReference type="FunFam" id="3.20.20.70:FF:000053">
    <property type="entry name" value="Glutamate synthase large subunit"/>
    <property type="match status" value="1"/>
</dbReference>
<dbReference type="RefSeq" id="WP_081865405.1">
    <property type="nucleotide sequence ID" value="NZ_ASRX01000056.1"/>
</dbReference>
<dbReference type="PANTHER" id="PTHR11938">
    <property type="entry name" value="FAD NADPH DEHYDROGENASE/OXIDOREDUCTASE"/>
    <property type="match status" value="1"/>
</dbReference>
<feature type="domain" description="Glutamine amidotransferase type-2" evidence="22">
    <location>
        <begin position="19"/>
        <end position="410"/>
    </location>
</feature>
<keyword evidence="24" id="KW-1185">Reference proteome</keyword>
<dbReference type="InterPro" id="IPR002489">
    <property type="entry name" value="Glu_synth_asu_C"/>
</dbReference>
<evidence type="ECO:0000256" key="21">
    <source>
        <dbReference type="SAM" id="MobiDB-lite"/>
    </source>
</evidence>
<sequence length="1544" mass="167094">MPLPVRQGLYDPAFEHDACGLGFVASLKRTPSHEVVAQGLEILRNLTHRGAAGCDPCTGDGAGILLQIPHALYAATPPAHGARGELPPPGDYAVAMCFFPTDPATRRRYEAILEATVIHHGQRVLGWRDVPTAPQALGVIARDTCPHIRQLFIGRTCAPDLFERTLYLIRKRAGKAAWSDDFYIVSCSSRTVVYKGLMLPEQIADFYRDLSDPRAVSQLALVHSRFSTNTFPTWDRAHPFRLIAHNGEINTLRGNRTWMSAREWLLRSQYWKDHIDDFRPIMRPGGSDSAAFDNVADFLVASGRSLPHVMMMLIPEAWVDDPAMSDSKKAFYAYHGCLVEPWDGPAAICFTDGRLIGATLDRNGLRPAKYVVTGDMVVLASELGVLDIDPTLVKEKGRIQPGKMLLVDVEEGRIVSDEEIKTRVASQRPYGRWLEANKIDLDHLPPAEEVPTLGRADAERLRLAFGYTQEDLRLLLGPMGAQGEEPTGSMGIDIPLAVLSDQPQLLYRYFKQHFAQVTNPPIDPLREEIVMSLVSCLGCEGNLLEETPRHCRQLELPHPFLSNEDLARLRQNPVADFSAETIPLGFPMDVEPEQALRAALRRVGVLAERAIADGASVIILSDRVVDEHHAPIPALLGLGAVHHHLMRQGLRARAGIIVETGEAREVAHMALLLGYGAGAVNPYLALSTVATLAEDGALPGGQSGVRVSPEDATRRYIKALKKGVLKVMSKMGISTLASYQGAQIFEAVGIDQVVIDEHFAGTASRIRGVGLREIAEDVRARHAAAFAPTRRRRLAEGGHHAYRATGEHHLWSPESIAALQKATRLDDATTYAEYARLINDQRERPSTLRGLWDLVPAGPAVPLDEVEPAKEIVKRFATGAMSFGSISREAHETLAVAMNRIGGRSNTGEGGEDAARYTLDPSGDSRRSAIKQVASARFGVTAHYLVNADEIQIKIAQGAKPGEGGQLPGHKVDEVIARVRHSTPGVTLISPPPHHDIYSIEDLAQLIFDLKNVNPAARISVKLVAEAGVGTVAAGVAKAYADVILISGHDGGTGASPLTSIHHAGLPWELGLAEAQQVLVMNRLRGRVRLQADGQLKTGRDVVIAALLGAEEFGFATAPLVALGCVMMRKCHLNTCPVGVATQDPELRRRFTGTPEHVINFLFFVAEEARQLMAGLGFRTIEEMVGRADCITPRRDLPTPRLQNLDFSELLYLPKETQTEPTRCVGAQEHNLRDVLDHGLIAEAEPALAARTPMRITRRIRNRDRAFGAMLSGVLARRHGDAGLPDDTLCIDAHGSAGQSLGAFLARGITITLDGDANDYVAKGLSGGILAVRPPAGSTFAPEEQVIVGNTVLYGATSGRAFFNGRAGERFGVRNSGALAVVEGVGDHGCEYMTGGVVIVLGPTGRNFGAGMSGGVAVVLDHDGTFRARCHPEASDAIEPLAPGDADAIAAVLREHVARTGSPKAASLLDLWSDLLDLQHAQGPRLVKLVPREYRRALEARRLSVDLPLAERLARSYASDPALTSPRLSGPSSQRSKDMVAIHG</sequence>
<dbReference type="Pfam" id="PF04898">
    <property type="entry name" value="Glu_syn_central"/>
    <property type="match status" value="1"/>
</dbReference>
<dbReference type="Pfam" id="PF01493">
    <property type="entry name" value="GXGXG"/>
    <property type="match status" value="1"/>
</dbReference>
<evidence type="ECO:0000256" key="5">
    <source>
        <dbReference type="ARBA" id="ARBA00012079"/>
    </source>
</evidence>
<dbReference type="SUPFAM" id="SSF56235">
    <property type="entry name" value="N-terminal nucleophile aminohydrolases (Ntn hydrolases)"/>
    <property type="match status" value="1"/>
</dbReference>
<dbReference type="NCBIfam" id="NF008730">
    <property type="entry name" value="PRK11750.1"/>
    <property type="match status" value="1"/>
</dbReference>
<comment type="cofactor">
    <cofactor evidence="2">
        <name>[3Fe-4S] cluster</name>
        <dbReference type="ChEBI" id="CHEBI:21137"/>
    </cofactor>
</comment>
<evidence type="ECO:0000256" key="13">
    <source>
        <dbReference type="ARBA" id="ARBA00023004"/>
    </source>
</evidence>
<evidence type="ECO:0000259" key="22">
    <source>
        <dbReference type="PROSITE" id="PS51278"/>
    </source>
</evidence>
<keyword evidence="10" id="KW-0274">FAD</keyword>
<dbReference type="InterPro" id="IPR002932">
    <property type="entry name" value="Glu_synthdom"/>
</dbReference>
<keyword evidence="13" id="KW-0408">Iron</keyword>
<keyword evidence="14" id="KW-0411">Iron-sulfur</keyword>
<evidence type="ECO:0000256" key="14">
    <source>
        <dbReference type="ARBA" id="ARBA00023014"/>
    </source>
</evidence>
<dbReference type="GO" id="GO:0006537">
    <property type="term" value="P:glutamate biosynthetic process"/>
    <property type="evidence" value="ECO:0007669"/>
    <property type="project" value="UniProtKB-KW"/>
</dbReference>
<dbReference type="CDD" id="cd02808">
    <property type="entry name" value="GltS_FMN"/>
    <property type="match status" value="1"/>
</dbReference>
<dbReference type="EMBL" id="ASRX01000056">
    <property type="protein sequence ID" value="EYF02711.1"/>
    <property type="molecule type" value="Genomic_DNA"/>
</dbReference>
<gene>
    <name evidence="23" type="ORF">CAP_6601</name>
</gene>
<dbReference type="FunFam" id="3.60.20.10:FF:000001">
    <property type="entry name" value="Glutamate synthase, large subunit"/>
    <property type="match status" value="1"/>
</dbReference>
<dbReference type="InterPro" id="IPR006982">
    <property type="entry name" value="Glu_synth_centr_N"/>
</dbReference>
<dbReference type="EC" id="1.4.1.13" evidence="5"/>
<dbReference type="InterPro" id="IPR050711">
    <property type="entry name" value="ET-N_metabolism_enzyme"/>
</dbReference>
<comment type="catalytic activity">
    <reaction evidence="18">
        <text>2 L-glutamate + NADP(+) = L-glutamine + 2-oxoglutarate + NADPH + H(+)</text>
        <dbReference type="Rhea" id="RHEA:15501"/>
        <dbReference type="ChEBI" id="CHEBI:15378"/>
        <dbReference type="ChEBI" id="CHEBI:16810"/>
        <dbReference type="ChEBI" id="CHEBI:29985"/>
        <dbReference type="ChEBI" id="CHEBI:57783"/>
        <dbReference type="ChEBI" id="CHEBI:58349"/>
        <dbReference type="ChEBI" id="CHEBI:58359"/>
        <dbReference type="EC" id="1.4.1.13"/>
    </reaction>
</comment>
<dbReference type="GO" id="GO:0051538">
    <property type="term" value="F:3 iron, 4 sulfur cluster binding"/>
    <property type="evidence" value="ECO:0007669"/>
    <property type="project" value="UniProtKB-KW"/>
</dbReference>
<dbReference type="OrthoDB" id="9758182at2"/>
<dbReference type="Pfam" id="PF00310">
    <property type="entry name" value="GATase_2"/>
    <property type="match status" value="1"/>
</dbReference>
<dbReference type="Gene3D" id="3.60.20.10">
    <property type="entry name" value="Glutamine Phosphoribosylpyrophosphate, subunit 1, domain 1"/>
    <property type="match status" value="1"/>
</dbReference>
<evidence type="ECO:0000256" key="16">
    <source>
        <dbReference type="ARBA" id="ARBA00023291"/>
    </source>
</evidence>
<keyword evidence="8" id="KW-0288">FMN</keyword>
<keyword evidence="9" id="KW-0479">Metal-binding</keyword>
<comment type="pathway">
    <text evidence="17">Amino-acid biosynthesis; L-glutamate biosynthesis via GLT pathway; L-glutamate from 2-oxoglutarate and L-glutamine (NADP(+) route): step 1/1.</text>
</comment>
<feature type="region of interest" description="Disordered" evidence="21">
    <location>
        <begin position="1521"/>
        <end position="1544"/>
    </location>
</feature>
<dbReference type="CDD" id="cd00713">
    <property type="entry name" value="GltS"/>
    <property type="match status" value="1"/>
</dbReference>
<dbReference type="GO" id="GO:0046872">
    <property type="term" value="F:metal ion binding"/>
    <property type="evidence" value="ECO:0007669"/>
    <property type="project" value="UniProtKB-KW"/>
</dbReference>
<dbReference type="InterPro" id="IPR029055">
    <property type="entry name" value="Ntn_hydrolases_N"/>
</dbReference>
<evidence type="ECO:0000256" key="3">
    <source>
        <dbReference type="ARBA" id="ARBA00001974"/>
    </source>
</evidence>
<evidence type="ECO:0000256" key="8">
    <source>
        <dbReference type="ARBA" id="ARBA00022643"/>
    </source>
</evidence>
<evidence type="ECO:0000256" key="6">
    <source>
        <dbReference type="ARBA" id="ARBA00022605"/>
    </source>
</evidence>
<dbReference type="Gene3D" id="3.20.20.70">
    <property type="entry name" value="Aldolase class I"/>
    <property type="match status" value="2"/>
</dbReference>
<evidence type="ECO:0000256" key="15">
    <source>
        <dbReference type="ARBA" id="ARBA00023164"/>
    </source>
</evidence>
<evidence type="ECO:0000313" key="24">
    <source>
        <dbReference type="Proteomes" id="UP000019678"/>
    </source>
</evidence>
<dbReference type="Pfam" id="PF01645">
    <property type="entry name" value="Glu_synthase"/>
    <property type="match status" value="1"/>
</dbReference>
<evidence type="ECO:0000256" key="17">
    <source>
        <dbReference type="ARBA" id="ARBA00037898"/>
    </source>
</evidence>
<evidence type="ECO:0000256" key="2">
    <source>
        <dbReference type="ARBA" id="ARBA00001927"/>
    </source>
</evidence>
<keyword evidence="15" id="KW-0314">Glutamate biosynthesis</keyword>
<evidence type="ECO:0000256" key="10">
    <source>
        <dbReference type="ARBA" id="ARBA00022827"/>
    </source>
</evidence>
<keyword evidence="12" id="KW-0560">Oxidoreductase</keyword>
<dbReference type="STRING" id="1192034.CAP_6601"/>
<accession>A0A017T2D6</accession>
<keyword evidence="7" id="KW-0285">Flavoprotein</keyword>
<dbReference type="eggNOG" id="COG0069">
    <property type="taxonomic scope" value="Bacteria"/>
</dbReference>
<comment type="similarity">
    <text evidence="4">Belongs to the glutamate synthase family.</text>
</comment>